<name>A0A1L9RLN9_ASPWE</name>
<sequence length="457" mass="50385">MPDTLDSSSIHMGSLVCKMVENHLQCIDLHTQEKKHISIDDIVCILPDSSQNQIGYRVLFLQTDSECQRDHARLESIQVASLPSKLLSRYLCTELPHHLNSRRDQKVDIHVVISTLSGTGLAKSIFQNALEPFLFHLGLTDYNVHETQSTHTIMELARLTFLARAKAGVSQTIILLSGDGGLVDLIDVFYNSAETAFVLPNIALIPTGTGNAMANSTGLLSHSTSAFTTLLQGKPVPIPSFSANFSPGARYTTDEGRGRATIGTTPKVYGAVVVSWGIHASLVADSDTAEYRKFGADRFKMAAKELLFPSSGAETHEYNGEIALFKLDQRGKPYVSVIEHSKHMYVLAVLVSSLESNFLISPQSIPLDGQLRLVHFGPIPPEEAMRLMGLAYQGGQHVHEKAVTYTQVEGLRIDFHEADEKWRRVCVDGKIIVVEQGGWVEVRKEPRRLLNLITCVS</sequence>
<keyword evidence="3" id="KW-1185">Reference proteome</keyword>
<dbReference type="InterPro" id="IPR050187">
    <property type="entry name" value="Lipid_Phosphate_FormReg"/>
</dbReference>
<dbReference type="PANTHER" id="PTHR12358:SF108">
    <property type="entry name" value="DAGKC DOMAIN-CONTAINING PROTEIN"/>
    <property type="match status" value="1"/>
</dbReference>
<feature type="domain" description="DAGKc" evidence="1">
    <location>
        <begin position="104"/>
        <end position="247"/>
    </location>
</feature>
<evidence type="ECO:0000259" key="1">
    <source>
        <dbReference type="PROSITE" id="PS50146"/>
    </source>
</evidence>
<dbReference type="PROSITE" id="PS50146">
    <property type="entry name" value="DAGK"/>
    <property type="match status" value="1"/>
</dbReference>
<dbReference type="GeneID" id="63745539"/>
<dbReference type="VEuPathDB" id="FungiDB:ASPWEDRAFT_155913"/>
<evidence type="ECO:0000313" key="3">
    <source>
        <dbReference type="Proteomes" id="UP000184383"/>
    </source>
</evidence>
<evidence type="ECO:0000313" key="2">
    <source>
        <dbReference type="EMBL" id="OJJ35748.1"/>
    </source>
</evidence>
<dbReference type="RefSeq" id="XP_040689424.1">
    <property type="nucleotide sequence ID" value="XM_040829691.1"/>
</dbReference>
<protein>
    <recommendedName>
        <fullName evidence="1">DAGKc domain-containing protein</fullName>
    </recommendedName>
</protein>
<dbReference type="InterPro" id="IPR017438">
    <property type="entry name" value="ATP-NAD_kinase_N"/>
</dbReference>
<dbReference type="AlphaFoldDB" id="A0A1L9RLN9"/>
<dbReference type="Proteomes" id="UP000184383">
    <property type="component" value="Unassembled WGS sequence"/>
</dbReference>
<reference evidence="3" key="1">
    <citation type="journal article" date="2017" name="Genome Biol.">
        <title>Comparative genomics reveals high biological diversity and specific adaptations in the industrially and medically important fungal genus Aspergillus.</title>
        <authorList>
            <person name="de Vries R.P."/>
            <person name="Riley R."/>
            <person name="Wiebenga A."/>
            <person name="Aguilar-Osorio G."/>
            <person name="Amillis S."/>
            <person name="Uchima C.A."/>
            <person name="Anderluh G."/>
            <person name="Asadollahi M."/>
            <person name="Askin M."/>
            <person name="Barry K."/>
            <person name="Battaglia E."/>
            <person name="Bayram O."/>
            <person name="Benocci T."/>
            <person name="Braus-Stromeyer S.A."/>
            <person name="Caldana C."/>
            <person name="Canovas D."/>
            <person name="Cerqueira G.C."/>
            <person name="Chen F."/>
            <person name="Chen W."/>
            <person name="Choi C."/>
            <person name="Clum A."/>
            <person name="Dos Santos R.A."/>
            <person name="Damasio A.R."/>
            <person name="Diallinas G."/>
            <person name="Emri T."/>
            <person name="Fekete E."/>
            <person name="Flipphi M."/>
            <person name="Freyberg S."/>
            <person name="Gallo A."/>
            <person name="Gournas C."/>
            <person name="Habgood R."/>
            <person name="Hainaut M."/>
            <person name="Harispe M.L."/>
            <person name="Henrissat B."/>
            <person name="Hilden K.S."/>
            <person name="Hope R."/>
            <person name="Hossain A."/>
            <person name="Karabika E."/>
            <person name="Karaffa L."/>
            <person name="Karanyi Z."/>
            <person name="Krasevec N."/>
            <person name="Kuo A."/>
            <person name="Kusch H."/>
            <person name="LaButti K."/>
            <person name="Lagendijk E.L."/>
            <person name="Lapidus A."/>
            <person name="Levasseur A."/>
            <person name="Lindquist E."/>
            <person name="Lipzen A."/>
            <person name="Logrieco A.F."/>
            <person name="MacCabe A."/>
            <person name="Maekelae M.R."/>
            <person name="Malavazi I."/>
            <person name="Melin P."/>
            <person name="Meyer V."/>
            <person name="Mielnichuk N."/>
            <person name="Miskei M."/>
            <person name="Molnar A.P."/>
            <person name="Mule G."/>
            <person name="Ngan C.Y."/>
            <person name="Orejas M."/>
            <person name="Orosz E."/>
            <person name="Ouedraogo J.P."/>
            <person name="Overkamp K.M."/>
            <person name="Park H.-S."/>
            <person name="Perrone G."/>
            <person name="Piumi F."/>
            <person name="Punt P.J."/>
            <person name="Ram A.F."/>
            <person name="Ramon A."/>
            <person name="Rauscher S."/>
            <person name="Record E."/>
            <person name="Riano-Pachon D.M."/>
            <person name="Robert V."/>
            <person name="Roehrig J."/>
            <person name="Ruller R."/>
            <person name="Salamov A."/>
            <person name="Salih N.S."/>
            <person name="Samson R.A."/>
            <person name="Sandor E."/>
            <person name="Sanguinetti M."/>
            <person name="Schuetze T."/>
            <person name="Sepcic K."/>
            <person name="Shelest E."/>
            <person name="Sherlock G."/>
            <person name="Sophianopoulou V."/>
            <person name="Squina F.M."/>
            <person name="Sun H."/>
            <person name="Susca A."/>
            <person name="Todd R.B."/>
            <person name="Tsang A."/>
            <person name="Unkles S.E."/>
            <person name="van de Wiele N."/>
            <person name="van Rossen-Uffink D."/>
            <person name="Oliveira J.V."/>
            <person name="Vesth T.C."/>
            <person name="Visser J."/>
            <person name="Yu J.-H."/>
            <person name="Zhou M."/>
            <person name="Andersen M.R."/>
            <person name="Archer D.B."/>
            <person name="Baker S.E."/>
            <person name="Benoit I."/>
            <person name="Brakhage A.A."/>
            <person name="Braus G.H."/>
            <person name="Fischer R."/>
            <person name="Frisvad J.C."/>
            <person name="Goldman G.H."/>
            <person name="Houbraken J."/>
            <person name="Oakley B."/>
            <person name="Pocsi I."/>
            <person name="Scazzocchio C."/>
            <person name="Seiboth B."/>
            <person name="vanKuyk P.A."/>
            <person name="Wortman J."/>
            <person name="Dyer P.S."/>
            <person name="Grigoriev I.V."/>
        </authorList>
    </citation>
    <scope>NUCLEOTIDE SEQUENCE [LARGE SCALE GENOMIC DNA]</scope>
    <source>
        <strain evidence="3">DTO 134E9</strain>
    </source>
</reference>
<dbReference type="InterPro" id="IPR016064">
    <property type="entry name" value="NAD/diacylglycerol_kinase_sf"/>
</dbReference>
<dbReference type="GO" id="GO:0005737">
    <property type="term" value="C:cytoplasm"/>
    <property type="evidence" value="ECO:0007669"/>
    <property type="project" value="TreeGrafter"/>
</dbReference>
<gene>
    <name evidence="2" type="ORF">ASPWEDRAFT_155913</name>
</gene>
<organism evidence="2 3">
    <name type="scientific">Aspergillus wentii DTO 134E9</name>
    <dbReference type="NCBI Taxonomy" id="1073089"/>
    <lineage>
        <taxon>Eukaryota</taxon>
        <taxon>Fungi</taxon>
        <taxon>Dikarya</taxon>
        <taxon>Ascomycota</taxon>
        <taxon>Pezizomycotina</taxon>
        <taxon>Eurotiomycetes</taxon>
        <taxon>Eurotiomycetidae</taxon>
        <taxon>Eurotiales</taxon>
        <taxon>Aspergillaceae</taxon>
        <taxon>Aspergillus</taxon>
        <taxon>Aspergillus subgen. Cremei</taxon>
    </lineage>
</organism>
<dbReference type="PANTHER" id="PTHR12358">
    <property type="entry name" value="SPHINGOSINE KINASE"/>
    <property type="match status" value="1"/>
</dbReference>
<dbReference type="OrthoDB" id="3853857at2759"/>
<dbReference type="SUPFAM" id="SSF111331">
    <property type="entry name" value="NAD kinase/diacylglycerol kinase-like"/>
    <property type="match status" value="1"/>
</dbReference>
<dbReference type="GO" id="GO:0046512">
    <property type="term" value="P:sphingosine biosynthetic process"/>
    <property type="evidence" value="ECO:0007669"/>
    <property type="project" value="TreeGrafter"/>
</dbReference>
<dbReference type="EMBL" id="KV878212">
    <property type="protein sequence ID" value="OJJ35748.1"/>
    <property type="molecule type" value="Genomic_DNA"/>
</dbReference>
<dbReference type="Gene3D" id="2.60.200.40">
    <property type="match status" value="1"/>
</dbReference>
<accession>A0A1L9RLN9</accession>
<dbReference type="Gene3D" id="3.40.50.10330">
    <property type="entry name" value="Probable inorganic polyphosphate/atp-NAD kinase, domain 1"/>
    <property type="match status" value="1"/>
</dbReference>
<dbReference type="STRING" id="1073089.A0A1L9RLN9"/>
<proteinExistence type="predicted"/>
<dbReference type="InterPro" id="IPR001206">
    <property type="entry name" value="Diacylglycerol_kinase_cat_dom"/>
</dbReference>
<dbReference type="GO" id="GO:0001727">
    <property type="term" value="F:lipid kinase activity"/>
    <property type="evidence" value="ECO:0007669"/>
    <property type="project" value="TreeGrafter"/>
</dbReference>
<dbReference type="GO" id="GO:0016020">
    <property type="term" value="C:membrane"/>
    <property type="evidence" value="ECO:0007669"/>
    <property type="project" value="TreeGrafter"/>
</dbReference>
<dbReference type="Pfam" id="PF00781">
    <property type="entry name" value="DAGK_cat"/>
    <property type="match status" value="1"/>
</dbReference>